<keyword evidence="4 7" id="KW-1133">Transmembrane helix</keyword>
<dbReference type="Proteomes" id="UP000242869">
    <property type="component" value="Unassembled WGS sequence"/>
</dbReference>
<evidence type="ECO:0000313" key="11">
    <source>
        <dbReference type="Proteomes" id="UP000242869"/>
    </source>
</evidence>
<feature type="domain" description="ABC3 transporter permease C-terminal" evidence="8">
    <location>
        <begin position="286"/>
        <end position="399"/>
    </location>
</feature>
<comment type="similarity">
    <text evidence="6">Belongs to the ABC-4 integral membrane protein family.</text>
</comment>
<evidence type="ECO:0000256" key="4">
    <source>
        <dbReference type="ARBA" id="ARBA00022989"/>
    </source>
</evidence>
<gene>
    <name evidence="10" type="ORF">SAMN05660284_01784</name>
</gene>
<dbReference type="InterPro" id="IPR050250">
    <property type="entry name" value="Macrolide_Exporter_MacB"/>
</dbReference>
<feature type="transmembrane region" description="Helical" evidence="7">
    <location>
        <begin position="282"/>
        <end position="307"/>
    </location>
</feature>
<keyword evidence="5 7" id="KW-0472">Membrane</keyword>
<feature type="domain" description="MacB-like periplasmic core" evidence="9">
    <location>
        <begin position="21"/>
        <end position="245"/>
    </location>
</feature>
<sequence length="406" mass="43053">MIFNAFLLALREIRRNLMRAFLTVLGIVIGVAAVVTMVTLGNGATAMIKTQLSSLGSNLVIVVPGTRMGPGGGGTPPPNFKESDVAAILESVRGVRLVAPASSSSLTVQYMQSNLTTRVLGSTPDYFEIGNWKLANGRLFTDTEQRAARAVCVIGETVRKSLFGNSGNPLGERIRLKTQSCEVIGVLAPKGQSAMGQDQDAVVITPLKTFQRRLAGRQSQQGVGEIMTSVREGANTETVVNDIANLMRSRRNISGNEVDNFSVIDTKQIANTLSSTTQIMTALLGAVAAVSLLVGGIGIMNIMLVSVTERTREIGTRLAIGALEREVLLQFLIEAVALSSFGGAIGLALALGSSLLLTWLLNMPYLFNAQINLIAFGVSATIGVAFGFVPAKRAAQLNPIDALRHE</sequence>
<comment type="subcellular location">
    <subcellularLocation>
        <location evidence="1">Cell membrane</location>
        <topology evidence="1">Multi-pass membrane protein</topology>
    </subcellularLocation>
</comment>
<keyword evidence="3 7" id="KW-0812">Transmembrane</keyword>
<keyword evidence="11" id="KW-1185">Reference proteome</keyword>
<evidence type="ECO:0000256" key="7">
    <source>
        <dbReference type="SAM" id="Phobius"/>
    </source>
</evidence>
<reference evidence="11" key="1">
    <citation type="submission" date="2016-10" db="EMBL/GenBank/DDBJ databases">
        <authorList>
            <person name="Varghese N."/>
            <person name="Submissions S."/>
        </authorList>
    </citation>
    <scope>NUCLEOTIDE SEQUENCE [LARGE SCALE GENOMIC DNA]</scope>
    <source>
        <strain evidence="11">DSM 6150</strain>
    </source>
</reference>
<dbReference type="PANTHER" id="PTHR30572:SF4">
    <property type="entry name" value="ABC TRANSPORTER PERMEASE YTRF"/>
    <property type="match status" value="1"/>
</dbReference>
<evidence type="ECO:0000259" key="9">
    <source>
        <dbReference type="Pfam" id="PF12704"/>
    </source>
</evidence>
<evidence type="ECO:0000256" key="1">
    <source>
        <dbReference type="ARBA" id="ARBA00004651"/>
    </source>
</evidence>
<name>A0A1I5A342_9NEIS</name>
<dbReference type="GO" id="GO:0005886">
    <property type="term" value="C:plasma membrane"/>
    <property type="evidence" value="ECO:0007669"/>
    <property type="project" value="UniProtKB-SubCell"/>
</dbReference>
<feature type="transmembrane region" description="Helical" evidence="7">
    <location>
        <begin position="371"/>
        <end position="389"/>
    </location>
</feature>
<evidence type="ECO:0000256" key="3">
    <source>
        <dbReference type="ARBA" id="ARBA00022692"/>
    </source>
</evidence>
<evidence type="ECO:0000256" key="2">
    <source>
        <dbReference type="ARBA" id="ARBA00022475"/>
    </source>
</evidence>
<evidence type="ECO:0000259" key="8">
    <source>
        <dbReference type="Pfam" id="PF02687"/>
    </source>
</evidence>
<dbReference type="AlphaFoldDB" id="A0A1I5A342"/>
<dbReference type="STRING" id="83765.SAMN05660284_01784"/>
<dbReference type="RefSeq" id="WP_091194781.1">
    <property type="nucleotide sequence ID" value="NZ_FOVE01000012.1"/>
</dbReference>
<feature type="transmembrane region" description="Helical" evidence="7">
    <location>
        <begin position="327"/>
        <end position="351"/>
    </location>
</feature>
<dbReference type="OrthoDB" id="4814201at2"/>
<accession>A0A1I5A342</accession>
<dbReference type="InterPro" id="IPR025857">
    <property type="entry name" value="MacB_PCD"/>
</dbReference>
<dbReference type="PANTHER" id="PTHR30572">
    <property type="entry name" value="MEMBRANE COMPONENT OF TRANSPORTER-RELATED"/>
    <property type="match status" value="1"/>
</dbReference>
<dbReference type="EMBL" id="FOVE01000012">
    <property type="protein sequence ID" value="SFN56797.1"/>
    <property type="molecule type" value="Genomic_DNA"/>
</dbReference>
<dbReference type="Pfam" id="PF02687">
    <property type="entry name" value="FtsX"/>
    <property type="match status" value="1"/>
</dbReference>
<evidence type="ECO:0000256" key="6">
    <source>
        <dbReference type="ARBA" id="ARBA00038076"/>
    </source>
</evidence>
<dbReference type="Pfam" id="PF12704">
    <property type="entry name" value="MacB_PCD"/>
    <property type="match status" value="1"/>
</dbReference>
<organism evidence="10 11">
    <name type="scientific">Formivibrio citricus</name>
    <dbReference type="NCBI Taxonomy" id="83765"/>
    <lineage>
        <taxon>Bacteria</taxon>
        <taxon>Pseudomonadati</taxon>
        <taxon>Pseudomonadota</taxon>
        <taxon>Betaproteobacteria</taxon>
        <taxon>Neisseriales</taxon>
        <taxon>Chitinibacteraceae</taxon>
        <taxon>Formivibrio</taxon>
    </lineage>
</organism>
<proteinExistence type="inferred from homology"/>
<evidence type="ECO:0000256" key="5">
    <source>
        <dbReference type="ARBA" id="ARBA00023136"/>
    </source>
</evidence>
<protein>
    <submittedName>
        <fullName evidence="10">Putative ABC transport system permease protein</fullName>
    </submittedName>
</protein>
<dbReference type="GO" id="GO:0022857">
    <property type="term" value="F:transmembrane transporter activity"/>
    <property type="evidence" value="ECO:0007669"/>
    <property type="project" value="TreeGrafter"/>
</dbReference>
<feature type="transmembrane region" description="Helical" evidence="7">
    <location>
        <begin position="20"/>
        <end position="41"/>
    </location>
</feature>
<dbReference type="InterPro" id="IPR003838">
    <property type="entry name" value="ABC3_permease_C"/>
</dbReference>
<keyword evidence="2" id="KW-1003">Cell membrane</keyword>
<evidence type="ECO:0000313" key="10">
    <source>
        <dbReference type="EMBL" id="SFN56797.1"/>
    </source>
</evidence>